<evidence type="ECO:0000313" key="6">
    <source>
        <dbReference type="EMBL" id="MBW0488604.1"/>
    </source>
</evidence>
<dbReference type="Pfam" id="PF16076">
    <property type="entry name" value="Acyltransf_C"/>
    <property type="match status" value="1"/>
</dbReference>
<dbReference type="Proteomes" id="UP000765509">
    <property type="component" value="Unassembled WGS sequence"/>
</dbReference>
<accession>A0A9Q3H3G5</accession>
<dbReference type="CDD" id="cd07990">
    <property type="entry name" value="LPLAT_LCLAT1-like"/>
    <property type="match status" value="1"/>
</dbReference>
<dbReference type="SUPFAM" id="SSF69593">
    <property type="entry name" value="Glycerol-3-phosphate (1)-acyltransferase"/>
    <property type="match status" value="1"/>
</dbReference>
<evidence type="ECO:0000256" key="1">
    <source>
        <dbReference type="ARBA" id="ARBA00008655"/>
    </source>
</evidence>
<sequence>MKERIMIISRIVLYYLLFFSICLVANVLFIIISIIIMPFDTLLAYEINSRIANFLWTRMQYIFEHRHFATITFSGDVIPERENAIVLANHVSYSDFYLINGLAARKKMLPYCRWFAKTSLIWQLPIFGMSMYLIGMVMVTRNWLKDSKSIKAAFRGLKQPKGIGKKVWLVSFPEGTRLNKENLQKSQTFAKERSKKTLQNLLSPRTKGFVAAVQELRGSQVTHVYDFTLAYRGPEGFGKAPSLITINSTGNLKKLYHFHVHTRRWALNDLPQTDVELGAWLETVWTEKDEILEGLKQKWTHWSGLVGWGAKKEGESGACGVYYDPLYQPSNKLVHKLD</sequence>
<dbReference type="GO" id="GO:0012505">
    <property type="term" value="C:endomembrane system"/>
    <property type="evidence" value="ECO:0007669"/>
    <property type="project" value="TreeGrafter"/>
</dbReference>
<dbReference type="InterPro" id="IPR032098">
    <property type="entry name" value="Acyltransf_C"/>
</dbReference>
<dbReference type="Pfam" id="PF01553">
    <property type="entry name" value="Acyltransferase"/>
    <property type="match status" value="1"/>
</dbReference>
<dbReference type="PANTHER" id="PTHR10983">
    <property type="entry name" value="1-ACYLGLYCEROL-3-PHOSPHATE ACYLTRANSFERASE-RELATED"/>
    <property type="match status" value="1"/>
</dbReference>
<gene>
    <name evidence="6" type="ORF">O181_028319</name>
</gene>
<keyword evidence="7" id="KW-1185">Reference proteome</keyword>
<keyword evidence="2" id="KW-0808">Transferase</keyword>
<evidence type="ECO:0000256" key="4">
    <source>
        <dbReference type="SAM" id="Phobius"/>
    </source>
</evidence>
<dbReference type="InterPro" id="IPR002123">
    <property type="entry name" value="Plipid/glycerol_acylTrfase"/>
</dbReference>
<dbReference type="SMART" id="SM00563">
    <property type="entry name" value="PlsC"/>
    <property type="match status" value="1"/>
</dbReference>
<keyword evidence="4" id="KW-1133">Transmembrane helix</keyword>
<comment type="caution">
    <text evidence="6">The sequence shown here is derived from an EMBL/GenBank/DDBJ whole genome shotgun (WGS) entry which is preliminary data.</text>
</comment>
<dbReference type="GO" id="GO:0003841">
    <property type="term" value="F:1-acylglycerol-3-phosphate O-acyltransferase activity"/>
    <property type="evidence" value="ECO:0007669"/>
    <property type="project" value="TreeGrafter"/>
</dbReference>
<keyword evidence="4" id="KW-0812">Transmembrane</keyword>
<evidence type="ECO:0000259" key="5">
    <source>
        <dbReference type="SMART" id="SM00563"/>
    </source>
</evidence>
<feature type="domain" description="Phospholipid/glycerol acyltransferase" evidence="5">
    <location>
        <begin position="84"/>
        <end position="210"/>
    </location>
</feature>
<keyword evidence="4" id="KW-0472">Membrane</keyword>
<dbReference type="EMBL" id="AVOT02009684">
    <property type="protein sequence ID" value="MBW0488604.1"/>
    <property type="molecule type" value="Genomic_DNA"/>
</dbReference>
<proteinExistence type="inferred from homology"/>
<evidence type="ECO:0000256" key="3">
    <source>
        <dbReference type="ARBA" id="ARBA00023315"/>
    </source>
</evidence>
<reference evidence="6" key="1">
    <citation type="submission" date="2021-03" db="EMBL/GenBank/DDBJ databases">
        <title>Draft genome sequence of rust myrtle Austropuccinia psidii MF-1, a brazilian biotype.</title>
        <authorList>
            <person name="Quecine M.C."/>
            <person name="Pachon D.M.R."/>
            <person name="Bonatelli M.L."/>
            <person name="Correr F.H."/>
            <person name="Franceschini L.M."/>
            <person name="Leite T.F."/>
            <person name="Margarido G.R.A."/>
            <person name="Almeida C.A."/>
            <person name="Ferrarezi J.A."/>
            <person name="Labate C.A."/>
        </authorList>
    </citation>
    <scope>NUCLEOTIDE SEQUENCE</scope>
    <source>
        <strain evidence="6">MF-1</strain>
    </source>
</reference>
<comment type="similarity">
    <text evidence="1">Belongs to the 1-acyl-sn-glycerol-3-phosphate acyltransferase family.</text>
</comment>
<dbReference type="AlphaFoldDB" id="A0A9Q3H3G5"/>
<feature type="transmembrane region" description="Helical" evidence="4">
    <location>
        <begin position="120"/>
        <end position="139"/>
    </location>
</feature>
<organism evidence="6 7">
    <name type="scientific">Austropuccinia psidii MF-1</name>
    <dbReference type="NCBI Taxonomy" id="1389203"/>
    <lineage>
        <taxon>Eukaryota</taxon>
        <taxon>Fungi</taxon>
        <taxon>Dikarya</taxon>
        <taxon>Basidiomycota</taxon>
        <taxon>Pucciniomycotina</taxon>
        <taxon>Pucciniomycetes</taxon>
        <taxon>Pucciniales</taxon>
        <taxon>Sphaerophragmiaceae</taxon>
        <taxon>Austropuccinia</taxon>
    </lineage>
</organism>
<evidence type="ECO:0000313" key="7">
    <source>
        <dbReference type="Proteomes" id="UP000765509"/>
    </source>
</evidence>
<dbReference type="OrthoDB" id="189226at2759"/>
<dbReference type="PANTHER" id="PTHR10983:SF24">
    <property type="entry name" value="1-ACYLGLYCEROL-3-PHOSPHATE O-ACYLTRANSFERASE 3, ISOFORM E-RELATED"/>
    <property type="match status" value="1"/>
</dbReference>
<evidence type="ECO:0000256" key="2">
    <source>
        <dbReference type="ARBA" id="ARBA00022679"/>
    </source>
</evidence>
<feature type="transmembrane region" description="Helical" evidence="4">
    <location>
        <begin position="12"/>
        <end position="36"/>
    </location>
</feature>
<name>A0A9Q3H3G5_9BASI</name>
<protein>
    <recommendedName>
        <fullName evidence="5">Phospholipid/glycerol acyltransferase domain-containing protein</fullName>
    </recommendedName>
</protein>
<keyword evidence="3" id="KW-0012">Acyltransferase</keyword>